<evidence type="ECO:0000256" key="3">
    <source>
        <dbReference type="PROSITE-ProRule" id="PRU00433"/>
    </source>
</evidence>
<reference evidence="6" key="1">
    <citation type="submission" date="2018-09" db="EMBL/GenBank/DDBJ databases">
        <authorList>
            <person name="Livingstone P.G."/>
            <person name="Whitworth D.E."/>
        </authorList>
    </citation>
    <scope>NUCLEOTIDE SEQUENCE [LARGE SCALE GENOMIC DNA]</scope>
    <source>
        <strain evidence="6">AB047A</strain>
    </source>
</reference>
<proteinExistence type="predicted"/>
<name>A0A3A8R1L1_9BACT</name>
<dbReference type="GO" id="GO:0046872">
    <property type="term" value="F:metal ion binding"/>
    <property type="evidence" value="ECO:0007669"/>
    <property type="project" value="UniProtKB-KW"/>
</dbReference>
<dbReference type="PROSITE" id="PS51007">
    <property type="entry name" value="CYTC"/>
    <property type="match status" value="1"/>
</dbReference>
<dbReference type="InterPro" id="IPR009056">
    <property type="entry name" value="Cyt_c-like_dom"/>
</dbReference>
<dbReference type="EMBL" id="RAWM01000018">
    <property type="protein sequence ID" value="RKH71032.1"/>
    <property type="molecule type" value="Genomic_DNA"/>
</dbReference>
<dbReference type="Proteomes" id="UP000282656">
    <property type="component" value="Unassembled WGS sequence"/>
</dbReference>
<evidence type="ECO:0000313" key="5">
    <source>
        <dbReference type="EMBL" id="RKH71032.1"/>
    </source>
</evidence>
<evidence type="ECO:0000259" key="4">
    <source>
        <dbReference type="PROSITE" id="PS51007"/>
    </source>
</evidence>
<evidence type="ECO:0000313" key="6">
    <source>
        <dbReference type="Proteomes" id="UP000282656"/>
    </source>
</evidence>
<organism evidence="5 6">
    <name type="scientific">Corallococcus interemptor</name>
    <dbReference type="NCBI Taxonomy" id="2316720"/>
    <lineage>
        <taxon>Bacteria</taxon>
        <taxon>Pseudomonadati</taxon>
        <taxon>Myxococcota</taxon>
        <taxon>Myxococcia</taxon>
        <taxon>Myxococcales</taxon>
        <taxon>Cystobacterineae</taxon>
        <taxon>Myxococcaceae</taxon>
        <taxon>Corallococcus</taxon>
    </lineage>
</organism>
<accession>A0A3A8R1L1</accession>
<dbReference type="AlphaFoldDB" id="A0A3A8R1L1"/>
<keyword evidence="1 3" id="KW-0479">Metal-binding</keyword>
<evidence type="ECO:0000256" key="2">
    <source>
        <dbReference type="ARBA" id="ARBA00023004"/>
    </source>
</evidence>
<evidence type="ECO:0000256" key="1">
    <source>
        <dbReference type="ARBA" id="ARBA00022723"/>
    </source>
</evidence>
<keyword evidence="3" id="KW-0349">Heme</keyword>
<sequence>MFVPLLPPVLDLFANPSAARRPYRAPLATLFAAALLATTAGCAGGLDDPERFTGGGSSSCAPGTTASSVLQQQCFACHSTETKASGGNLDLQASGLPGRLYTTNSSCNQAPLADSSNPSQSFFLKKLAPSPGCGAQMPLGGSLSAADTACLTEWLVAGKPGSP</sequence>
<comment type="caution">
    <text evidence="5">The sequence shown here is derived from an EMBL/GenBank/DDBJ whole genome shotgun (WGS) entry which is preliminary data.</text>
</comment>
<protein>
    <recommendedName>
        <fullName evidence="4">Cytochrome c domain-containing protein</fullName>
    </recommendedName>
</protein>
<gene>
    <name evidence="5" type="ORF">D7X96_09630</name>
</gene>
<dbReference type="GO" id="GO:0009055">
    <property type="term" value="F:electron transfer activity"/>
    <property type="evidence" value="ECO:0007669"/>
    <property type="project" value="InterPro"/>
</dbReference>
<keyword evidence="2 3" id="KW-0408">Iron</keyword>
<feature type="domain" description="Cytochrome c" evidence="4">
    <location>
        <begin position="58"/>
        <end position="159"/>
    </location>
</feature>
<dbReference type="GO" id="GO:0020037">
    <property type="term" value="F:heme binding"/>
    <property type="evidence" value="ECO:0007669"/>
    <property type="project" value="InterPro"/>
</dbReference>
<keyword evidence="6" id="KW-1185">Reference proteome</keyword>